<reference evidence="2" key="1">
    <citation type="journal article" date="2007" name="Science">
        <title>Draft genome of the filarial nematode parasite Brugia malayi.</title>
        <authorList>
            <person name="Ghedin E."/>
            <person name="Wang S."/>
            <person name="Spiro D."/>
            <person name="Caler E."/>
            <person name="Zhao Q."/>
            <person name="Crabtree J."/>
            <person name="Allen J.E."/>
            <person name="Delcher A.L."/>
            <person name="Guiliano D.B."/>
            <person name="Miranda-Saavedra D."/>
            <person name="Angiuoli S.V."/>
            <person name="Creasy T."/>
            <person name="Amedeo P."/>
            <person name="Haas B."/>
            <person name="El-Sayed N.M."/>
            <person name="Wortman J.R."/>
            <person name="Feldblyum T."/>
            <person name="Tallon L."/>
            <person name="Schatz M."/>
            <person name="Shumway M."/>
            <person name="Koo H."/>
            <person name="Salzberg S.L."/>
            <person name="Schobel S."/>
            <person name="Pertea M."/>
            <person name="Pop M."/>
            <person name="White O."/>
            <person name="Barton G.J."/>
            <person name="Carlow C.K."/>
            <person name="Crawford M.J."/>
            <person name="Daub J."/>
            <person name="Dimmic M.W."/>
            <person name="Estes C.F."/>
            <person name="Foster J.M."/>
            <person name="Ganatra M."/>
            <person name="Gregory W.F."/>
            <person name="Johnson N.M."/>
            <person name="Jin J."/>
            <person name="Komuniecki R."/>
            <person name="Korf I."/>
            <person name="Kumar S."/>
            <person name="Laney S."/>
            <person name="Li B.W."/>
            <person name="Li W."/>
            <person name="Lindblom T.H."/>
            <person name="Lustigman S."/>
            <person name="Ma D."/>
            <person name="Maina C.V."/>
            <person name="Martin D.M."/>
            <person name="McCarter J.P."/>
            <person name="McReynolds L."/>
            <person name="Mitreva M."/>
            <person name="Nutman T.B."/>
            <person name="Parkinson J."/>
            <person name="Peregrin-Alvarez J.M."/>
            <person name="Poole C."/>
            <person name="Ren Q."/>
            <person name="Saunders L."/>
            <person name="Sluder A.E."/>
            <person name="Smith K."/>
            <person name="Stanke M."/>
            <person name="Unnasch T.R."/>
            <person name="Ware J."/>
            <person name="Wei A.D."/>
            <person name="Weil G."/>
            <person name="Williams D.J."/>
            <person name="Zhang Y."/>
            <person name="Williams S.A."/>
            <person name="Fraser-Liggett C."/>
            <person name="Slatko B."/>
            <person name="Blaxter M.L."/>
            <person name="Scott A.L."/>
        </authorList>
    </citation>
    <scope>NUCLEOTIDE SEQUENCE</scope>
    <source>
        <strain evidence="2">FR3</strain>
    </source>
</reference>
<sequence length="21" mass="2397">MGKEKGRKRSNTQDISHASYC</sequence>
<organism evidence="2 3">
    <name type="scientific">Brugia malayi</name>
    <name type="common">Filarial nematode worm</name>
    <dbReference type="NCBI Taxonomy" id="6279"/>
    <lineage>
        <taxon>Eukaryota</taxon>
        <taxon>Metazoa</taxon>
        <taxon>Ecdysozoa</taxon>
        <taxon>Nematoda</taxon>
        <taxon>Chromadorea</taxon>
        <taxon>Rhabditida</taxon>
        <taxon>Spirurina</taxon>
        <taxon>Spiruromorpha</taxon>
        <taxon>Filarioidea</taxon>
        <taxon>Onchocercidae</taxon>
        <taxon>Brugia</taxon>
    </lineage>
</organism>
<evidence type="ECO:0000256" key="1">
    <source>
        <dbReference type="SAM" id="MobiDB-lite"/>
    </source>
</evidence>
<protein>
    <submittedName>
        <fullName evidence="3">Uncharacterized protein</fullName>
    </submittedName>
</protein>
<evidence type="ECO:0000313" key="2">
    <source>
        <dbReference type="Proteomes" id="UP000006672"/>
    </source>
</evidence>
<accession>A0A5S6PTZ7</accession>
<name>A0A5S6PTZ7_BRUMA</name>
<dbReference type="WBParaSite" id="Bm695.1">
    <property type="protein sequence ID" value="Bm695.1"/>
    <property type="gene ID" value="WBGene00220956"/>
</dbReference>
<proteinExistence type="predicted"/>
<feature type="region of interest" description="Disordered" evidence="1">
    <location>
        <begin position="1"/>
        <end position="21"/>
    </location>
</feature>
<dbReference type="AlphaFoldDB" id="A0A5S6PTZ7"/>
<feature type="compositionally biased region" description="Polar residues" evidence="1">
    <location>
        <begin position="12"/>
        <end position="21"/>
    </location>
</feature>
<dbReference type="Proteomes" id="UP000006672">
    <property type="component" value="Unassembled WGS sequence"/>
</dbReference>
<keyword evidence="2" id="KW-1185">Reference proteome</keyword>
<evidence type="ECO:0000313" key="3">
    <source>
        <dbReference type="WBParaSite" id="Bm695.1"/>
    </source>
</evidence>
<reference evidence="3" key="2">
    <citation type="submission" date="2019-12" db="UniProtKB">
        <authorList>
            <consortium name="WormBaseParasite"/>
        </authorList>
    </citation>
    <scope>IDENTIFICATION</scope>
</reference>
<feature type="compositionally biased region" description="Basic residues" evidence="1">
    <location>
        <begin position="1"/>
        <end position="10"/>
    </location>
</feature>